<evidence type="ECO:0000313" key="1">
    <source>
        <dbReference type="EMBL" id="KKM07329.1"/>
    </source>
</evidence>
<reference evidence="1" key="1">
    <citation type="journal article" date="2015" name="Nature">
        <title>Complex archaea that bridge the gap between prokaryotes and eukaryotes.</title>
        <authorList>
            <person name="Spang A."/>
            <person name="Saw J.H."/>
            <person name="Jorgensen S.L."/>
            <person name="Zaremba-Niedzwiedzka K."/>
            <person name="Martijn J."/>
            <person name="Lind A.E."/>
            <person name="van Eijk R."/>
            <person name="Schleper C."/>
            <person name="Guy L."/>
            <person name="Ettema T.J."/>
        </authorList>
    </citation>
    <scope>NUCLEOTIDE SEQUENCE</scope>
</reference>
<accession>A0A0F9H893</accession>
<comment type="caution">
    <text evidence="1">The sequence shown here is derived from an EMBL/GenBank/DDBJ whole genome shotgun (WGS) entry which is preliminary data.</text>
</comment>
<organism evidence="1">
    <name type="scientific">marine sediment metagenome</name>
    <dbReference type="NCBI Taxonomy" id="412755"/>
    <lineage>
        <taxon>unclassified sequences</taxon>
        <taxon>metagenomes</taxon>
        <taxon>ecological metagenomes</taxon>
    </lineage>
</organism>
<proteinExistence type="predicted"/>
<gene>
    <name evidence="1" type="ORF">LCGC14_1734970</name>
</gene>
<feature type="non-terminal residue" evidence="1">
    <location>
        <position position="1"/>
    </location>
</feature>
<dbReference type="AlphaFoldDB" id="A0A0F9H893"/>
<name>A0A0F9H893_9ZZZZ</name>
<sequence length="65" mass="7725">WELVHNMEQRICDQALQKLTTADDIKQVYKAQGIIRGFQERDGELQMIFDQAKTEEKEKEKKDEV</sequence>
<protein>
    <submittedName>
        <fullName evidence="1">Uncharacterized protein</fullName>
    </submittedName>
</protein>
<dbReference type="EMBL" id="LAZR01015796">
    <property type="protein sequence ID" value="KKM07329.1"/>
    <property type="molecule type" value="Genomic_DNA"/>
</dbReference>